<evidence type="ECO:0000256" key="2">
    <source>
        <dbReference type="SAM" id="Phobius"/>
    </source>
</evidence>
<dbReference type="InterPro" id="IPR035093">
    <property type="entry name" value="RelE/ParE_toxin_dom_sf"/>
</dbReference>
<keyword evidence="2" id="KW-0472">Membrane</keyword>
<accession>A0ABV2FG08</accession>
<evidence type="ECO:0000313" key="3">
    <source>
        <dbReference type="EMBL" id="MET3557501.1"/>
    </source>
</evidence>
<dbReference type="EMBL" id="JBEPLO010000005">
    <property type="protein sequence ID" value="MET3557501.1"/>
    <property type="molecule type" value="Genomic_DNA"/>
</dbReference>
<dbReference type="InterPro" id="IPR007712">
    <property type="entry name" value="RelE/ParE_toxin"/>
</dbReference>
<keyword evidence="1" id="KW-1277">Toxin-antitoxin system</keyword>
<sequence length="104" mass="12461">MKAKNYDLTFLPLFEEDLAKIVSYISKNLHNPTAAHQLVDDVEQAIFERLQYPDGYEPFQSLKNRPHPYYTITVKNFMIFYVLIGKTMEVRRILYRKRDMDKLL</sequence>
<evidence type="ECO:0000256" key="1">
    <source>
        <dbReference type="ARBA" id="ARBA00022649"/>
    </source>
</evidence>
<dbReference type="Pfam" id="PF05016">
    <property type="entry name" value="ParE_toxin"/>
    <property type="match status" value="1"/>
</dbReference>
<reference evidence="3 4" key="1">
    <citation type="submission" date="2024-06" db="EMBL/GenBank/DDBJ databases">
        <title>Genomic Encyclopedia of Type Strains, Phase IV (KMG-IV): sequencing the most valuable type-strain genomes for metagenomic binning, comparative biology and taxonomic classification.</title>
        <authorList>
            <person name="Goeker M."/>
        </authorList>
    </citation>
    <scope>NUCLEOTIDE SEQUENCE [LARGE SCALE GENOMIC DNA]</scope>
    <source>
        <strain evidence="3 4">DSM 28303</strain>
    </source>
</reference>
<name>A0ABV2FG08_9STRE</name>
<keyword evidence="4" id="KW-1185">Reference proteome</keyword>
<gene>
    <name evidence="3" type="ORF">ABID29_000611</name>
</gene>
<evidence type="ECO:0000313" key="4">
    <source>
        <dbReference type="Proteomes" id="UP001549122"/>
    </source>
</evidence>
<keyword evidence="2" id="KW-0812">Transmembrane</keyword>
<dbReference type="Gene3D" id="3.30.2310.20">
    <property type="entry name" value="RelE-like"/>
    <property type="match status" value="1"/>
</dbReference>
<dbReference type="RefSeq" id="WP_354364306.1">
    <property type="nucleotide sequence ID" value="NZ_JBEPLO010000005.1"/>
</dbReference>
<dbReference type="Proteomes" id="UP001549122">
    <property type="component" value="Unassembled WGS sequence"/>
</dbReference>
<proteinExistence type="predicted"/>
<comment type="caution">
    <text evidence="3">The sequence shown here is derived from an EMBL/GenBank/DDBJ whole genome shotgun (WGS) entry which is preliminary data.</text>
</comment>
<protein>
    <submittedName>
        <fullName evidence="3">Plasmid stabilization system protein ParE</fullName>
    </submittedName>
</protein>
<organism evidence="3 4">
    <name type="scientific">Streptococcus rupicaprae</name>
    <dbReference type="NCBI Taxonomy" id="759619"/>
    <lineage>
        <taxon>Bacteria</taxon>
        <taxon>Bacillati</taxon>
        <taxon>Bacillota</taxon>
        <taxon>Bacilli</taxon>
        <taxon>Lactobacillales</taxon>
        <taxon>Streptococcaceae</taxon>
        <taxon>Streptococcus</taxon>
    </lineage>
</organism>
<keyword evidence="2" id="KW-1133">Transmembrane helix</keyword>
<feature type="transmembrane region" description="Helical" evidence="2">
    <location>
        <begin position="69"/>
        <end position="88"/>
    </location>
</feature>